<feature type="region of interest" description="Disordered" evidence="5">
    <location>
        <begin position="1081"/>
        <end position="1115"/>
    </location>
</feature>
<protein>
    <recommendedName>
        <fullName evidence="6">C3H1-type domain-containing protein</fullName>
    </recommendedName>
</protein>
<keyword evidence="1 4" id="KW-0479">Metal-binding</keyword>
<evidence type="ECO:0000256" key="3">
    <source>
        <dbReference type="ARBA" id="ARBA00022833"/>
    </source>
</evidence>
<evidence type="ECO:0000256" key="5">
    <source>
        <dbReference type="SAM" id="MobiDB-lite"/>
    </source>
</evidence>
<dbReference type="Gene3D" id="2.30.30.1190">
    <property type="match status" value="1"/>
</dbReference>
<dbReference type="Gene3D" id="3.40.50.300">
    <property type="entry name" value="P-loop containing nucleotide triphosphate hydrolases"/>
    <property type="match status" value="1"/>
</dbReference>
<dbReference type="Proteomes" id="UP000298327">
    <property type="component" value="Unassembled WGS sequence"/>
</dbReference>
<feature type="compositionally biased region" description="Basic and acidic residues" evidence="5">
    <location>
        <begin position="162"/>
        <end position="171"/>
    </location>
</feature>
<feature type="compositionally biased region" description="Acidic residues" evidence="5">
    <location>
        <begin position="972"/>
        <end position="986"/>
    </location>
</feature>
<proteinExistence type="predicted"/>
<dbReference type="InterPro" id="IPR011704">
    <property type="entry name" value="ATPase_dyneun-rel_AAA"/>
</dbReference>
<keyword evidence="8" id="KW-1185">Reference proteome</keyword>
<dbReference type="InterPro" id="IPR036855">
    <property type="entry name" value="Znf_CCCH_sf"/>
</dbReference>
<dbReference type="InterPro" id="IPR027417">
    <property type="entry name" value="P-loop_NTPase"/>
</dbReference>
<feature type="compositionally biased region" description="Low complexity" evidence="5">
    <location>
        <begin position="1081"/>
        <end position="1091"/>
    </location>
</feature>
<dbReference type="GO" id="GO:0016887">
    <property type="term" value="F:ATP hydrolysis activity"/>
    <property type="evidence" value="ECO:0007669"/>
    <property type="project" value="InterPro"/>
</dbReference>
<feature type="compositionally biased region" description="Acidic residues" evidence="5">
    <location>
        <begin position="506"/>
        <end position="520"/>
    </location>
</feature>
<keyword evidence="3 4" id="KW-0862">Zinc</keyword>
<evidence type="ECO:0000256" key="2">
    <source>
        <dbReference type="ARBA" id="ARBA00022771"/>
    </source>
</evidence>
<evidence type="ECO:0000313" key="8">
    <source>
        <dbReference type="Proteomes" id="UP000298327"/>
    </source>
</evidence>
<keyword evidence="2 4" id="KW-0863">Zinc-finger</keyword>
<feature type="domain" description="C3H1-type" evidence="6">
    <location>
        <begin position="9"/>
        <end position="36"/>
    </location>
</feature>
<dbReference type="InterPro" id="IPR000571">
    <property type="entry name" value="Znf_CCCH"/>
</dbReference>
<feature type="region of interest" description="Disordered" evidence="5">
    <location>
        <begin position="420"/>
        <end position="466"/>
    </location>
</feature>
<feature type="compositionally biased region" description="Polar residues" evidence="5">
    <location>
        <begin position="782"/>
        <end position="792"/>
    </location>
</feature>
<dbReference type="OrthoDB" id="47330at2759"/>
<dbReference type="SMART" id="SM00356">
    <property type="entry name" value="ZnF_C3H1"/>
    <property type="match status" value="1"/>
</dbReference>
<feature type="compositionally biased region" description="Polar residues" evidence="5">
    <location>
        <begin position="1096"/>
        <end position="1105"/>
    </location>
</feature>
<evidence type="ECO:0000256" key="4">
    <source>
        <dbReference type="PROSITE-ProRule" id="PRU00723"/>
    </source>
</evidence>
<feature type="zinc finger region" description="C3H1-type" evidence="4">
    <location>
        <begin position="9"/>
        <end position="36"/>
    </location>
</feature>
<dbReference type="SUPFAM" id="SSF52540">
    <property type="entry name" value="P-loop containing nucleoside triphosphate hydrolases"/>
    <property type="match status" value="1"/>
</dbReference>
<organism evidence="7 8">
    <name type="scientific">Dentipellis fragilis</name>
    <dbReference type="NCBI Taxonomy" id="205917"/>
    <lineage>
        <taxon>Eukaryota</taxon>
        <taxon>Fungi</taxon>
        <taxon>Dikarya</taxon>
        <taxon>Basidiomycota</taxon>
        <taxon>Agaricomycotina</taxon>
        <taxon>Agaricomycetes</taxon>
        <taxon>Russulales</taxon>
        <taxon>Hericiaceae</taxon>
        <taxon>Dentipellis</taxon>
    </lineage>
</organism>
<feature type="compositionally biased region" description="Low complexity" evidence="5">
    <location>
        <begin position="80"/>
        <end position="91"/>
    </location>
</feature>
<accession>A0A4Y9XUU4</accession>
<feature type="region of interest" description="Disordered" evidence="5">
    <location>
        <begin position="651"/>
        <end position="829"/>
    </location>
</feature>
<comment type="caution">
    <text evidence="7">The sequence shown here is derived from an EMBL/GenBank/DDBJ whole genome shotgun (WGS) entry which is preliminary data.</text>
</comment>
<feature type="compositionally biased region" description="Basic and acidic residues" evidence="5">
    <location>
        <begin position="748"/>
        <end position="769"/>
    </location>
</feature>
<evidence type="ECO:0000313" key="7">
    <source>
        <dbReference type="EMBL" id="TFY53835.1"/>
    </source>
</evidence>
<feature type="compositionally biased region" description="Polar residues" evidence="5">
    <location>
        <begin position="811"/>
        <end position="821"/>
    </location>
</feature>
<dbReference type="Pfam" id="PF07728">
    <property type="entry name" value="AAA_5"/>
    <property type="match status" value="1"/>
</dbReference>
<feature type="compositionally biased region" description="Basic and acidic residues" evidence="5">
    <location>
        <begin position="241"/>
        <end position="253"/>
    </location>
</feature>
<evidence type="ECO:0000259" key="6">
    <source>
        <dbReference type="PROSITE" id="PS50103"/>
    </source>
</evidence>
<dbReference type="SUPFAM" id="SSF90229">
    <property type="entry name" value="CCCH zinc finger"/>
    <property type="match status" value="1"/>
</dbReference>
<feature type="region of interest" description="Disordered" evidence="5">
    <location>
        <begin position="850"/>
        <end position="1005"/>
    </location>
</feature>
<dbReference type="GO" id="GO:0008270">
    <property type="term" value="F:zinc ion binding"/>
    <property type="evidence" value="ECO:0007669"/>
    <property type="project" value="UniProtKB-KW"/>
</dbReference>
<sequence>MSTPDPPWKKKVRPCPFYSQGRCLFSDSCNFLHDVKIKRPQDTISIHPTNFNDDDPLPEPISNTRRYATTFPEPPTVTIQSPQSSVSSPRSPRMTSLLAALEDVIGPDDLAQELDSTTLVEQSHSDLELSSEAISLSETLREDVDASKDIKNISADLEDPIDGDRDAKAESPRSVPEQGHVAADEEDLPTEQGIISTSAIRRSASLDQPGSPTNGEDCDTQSFGLLSPVELSQGPPVPFPADKHDSSIHREDSIDSGYADNWMGPTPFALSPPRPYRPTSTLDLLSSPFGSAYRVLSPKLPPSPHFLPQSPIRSQIVHHSDQVLDDIDDTAPPPFSLDPDEDDTVHASHAVTVKPISATISPPSGTSVVDVTDVFTSSARHETNVLDSGGTEAKSISDVLSESDTKLTKVDLSAIMEENSSWEDSFSQSLDSSGDDDTSRTRLLFPLPSSDIPIPHAPPGLTSARAEPLNPAVDISKPLSPRSLLAQAFKGRGRIEPWENGTVEDGPIEEDPVEDDPVEDDPAKDGPVEGSPVEDSPVRISPKETKAASPAMTLATMRGRAVSDLTITARSDGGPSMSPQPSPGNEQDYVAPPAPKRVSLQIDELEISQVEDEADFLDDMYATYASTPSSKRVSFASQLLSESPTFRLGEPVERASSSFGYLEQRRRSQSPSRYPSRAFAPSPALSEPVYNRDASPRTDPPMSTMSATSSLSRERVFTRPSSSAMTSPVRDLITSFQDRTGRPMSMTEKQKGKQKEVEPGTPVDDKWEKVGSSTKVPFGFRKSSTAQASQPVNARKRHRPSVLTNLPLIPSNLSTPASGQFPSPSPSVPTPPWFKPLRLSRILEPASAPLNGKMQSDIGSSSHLPKSSISSSFTVSSEDSLSHHPLLSSASSSALPDHNSNTLINAHDHTHSLTSNRLHRASIDPPPQSAPISHSQSWRNSTFSAASLHNPTSDSYPRSSSRLSEPAHGIAEEDEYDDDDDDDFAEDYTMRNPIPHTAPASRAPSVLRSPVHAIATPKPDLIFAIASDDVEEVRRVLESGEAGPNEQIGPQSPLAFALTNDRLKHKVEIIKALLAYGAEPSSLNNPSFNPPRHGNGTASNRSSMMGTPPPGTVLENMDPATRYYINRANAAHTRKTSALIHRSFFRPLTRVRYDIVGQDHVFAQLFKALSAHSRQLAVAPIVVLLCGPSGHGKSLLARKFGSLLDVPTHTVNMTTLRSPHDLWDSYSMSPYEDATTCTLSEFLLENEGKRCVVVLDDVPGNRENRGSARSVPTPDALGNRPLFSARGDRHIDVRNVVWLGTSNIGHDVVVDYQDTLSDPSVTMTQDEYLELVNLLRPKVSDRLGASLLSRVTAVLPFVPFTEDEKMAIATEAFYSLGGDLVASLSPEVVEETVRKSLANYTTAEGARSLYRAVSSLLLDIPDAE</sequence>
<dbReference type="PROSITE" id="PS50103">
    <property type="entry name" value="ZF_C3H1"/>
    <property type="match status" value="1"/>
</dbReference>
<reference evidence="7 8" key="1">
    <citation type="submission" date="2019-02" db="EMBL/GenBank/DDBJ databases">
        <title>Genome sequencing of the rare red list fungi Dentipellis fragilis.</title>
        <authorList>
            <person name="Buettner E."/>
            <person name="Kellner H."/>
        </authorList>
    </citation>
    <scope>NUCLEOTIDE SEQUENCE [LARGE SCALE GENOMIC DNA]</scope>
    <source>
        <strain evidence="7 8">DSM 105465</strain>
    </source>
</reference>
<feature type="compositionally biased region" description="Polar residues" evidence="5">
    <location>
        <begin position="206"/>
        <end position="224"/>
    </location>
</feature>
<feature type="region of interest" description="Disordered" evidence="5">
    <location>
        <begin position="151"/>
        <end position="260"/>
    </location>
</feature>
<dbReference type="STRING" id="205917.A0A4Y9XUU4"/>
<feature type="region of interest" description="Disordered" evidence="5">
    <location>
        <begin position="495"/>
        <end position="592"/>
    </location>
</feature>
<feature type="compositionally biased region" description="Polar residues" evidence="5">
    <location>
        <begin position="701"/>
        <end position="711"/>
    </location>
</feature>
<dbReference type="GO" id="GO:0005524">
    <property type="term" value="F:ATP binding"/>
    <property type="evidence" value="ECO:0007669"/>
    <property type="project" value="InterPro"/>
</dbReference>
<gene>
    <name evidence="7" type="ORF">EVG20_g9951</name>
</gene>
<dbReference type="EMBL" id="SEOQ01001099">
    <property type="protein sequence ID" value="TFY53835.1"/>
    <property type="molecule type" value="Genomic_DNA"/>
</dbReference>
<feature type="compositionally biased region" description="Polar residues" evidence="5">
    <location>
        <begin position="930"/>
        <end position="952"/>
    </location>
</feature>
<feature type="region of interest" description="Disordered" evidence="5">
    <location>
        <begin position="44"/>
        <end position="91"/>
    </location>
</feature>
<evidence type="ECO:0000256" key="1">
    <source>
        <dbReference type="ARBA" id="ARBA00022723"/>
    </source>
</evidence>
<feature type="compositionally biased region" description="Low complexity" evidence="5">
    <location>
        <begin position="953"/>
        <end position="964"/>
    </location>
</feature>
<feature type="compositionally biased region" description="Low complexity" evidence="5">
    <location>
        <begin position="194"/>
        <end position="205"/>
    </location>
</feature>
<dbReference type="Pfam" id="PF00642">
    <property type="entry name" value="zf-CCCH"/>
    <property type="match status" value="1"/>
</dbReference>
<feature type="compositionally biased region" description="Low complexity" evidence="5">
    <location>
        <begin position="860"/>
        <end position="897"/>
    </location>
</feature>
<name>A0A4Y9XUU4_9AGAM</name>
<feature type="compositionally biased region" description="Low complexity" evidence="5">
    <location>
        <begin position="422"/>
        <end position="432"/>
    </location>
</feature>